<protein>
    <submittedName>
        <fullName evidence="1">Uncharacterized protein</fullName>
    </submittedName>
</protein>
<gene>
    <name evidence="1" type="ORF">OTI717_LOCUS38984</name>
</gene>
<reference evidence="1" key="1">
    <citation type="submission" date="2021-02" db="EMBL/GenBank/DDBJ databases">
        <authorList>
            <person name="Nowell W R."/>
        </authorList>
    </citation>
    <scope>NUCLEOTIDE SEQUENCE</scope>
</reference>
<name>A0A820BQK3_9BILA</name>
<sequence length="24" mass="2873">FIRGKVKLNVFYKDWSFPLGLIKC</sequence>
<proteinExistence type="predicted"/>
<evidence type="ECO:0000313" key="2">
    <source>
        <dbReference type="Proteomes" id="UP000663823"/>
    </source>
</evidence>
<dbReference type="AlphaFoldDB" id="A0A820BQK3"/>
<organism evidence="1 2">
    <name type="scientific">Rotaria sordida</name>
    <dbReference type="NCBI Taxonomy" id="392033"/>
    <lineage>
        <taxon>Eukaryota</taxon>
        <taxon>Metazoa</taxon>
        <taxon>Spiralia</taxon>
        <taxon>Gnathifera</taxon>
        <taxon>Rotifera</taxon>
        <taxon>Eurotatoria</taxon>
        <taxon>Bdelloidea</taxon>
        <taxon>Philodinida</taxon>
        <taxon>Philodinidae</taxon>
        <taxon>Rotaria</taxon>
    </lineage>
</organism>
<dbReference type="EMBL" id="CAJOAX010023209">
    <property type="protein sequence ID" value="CAF4211045.1"/>
    <property type="molecule type" value="Genomic_DNA"/>
</dbReference>
<comment type="caution">
    <text evidence="1">The sequence shown here is derived from an EMBL/GenBank/DDBJ whole genome shotgun (WGS) entry which is preliminary data.</text>
</comment>
<dbReference type="Proteomes" id="UP000663823">
    <property type="component" value="Unassembled WGS sequence"/>
</dbReference>
<evidence type="ECO:0000313" key="1">
    <source>
        <dbReference type="EMBL" id="CAF4211045.1"/>
    </source>
</evidence>
<accession>A0A820BQK3</accession>
<feature type="non-terminal residue" evidence="1">
    <location>
        <position position="1"/>
    </location>
</feature>